<evidence type="ECO:0000313" key="2">
    <source>
        <dbReference type="Proteomes" id="UP000004374"/>
    </source>
</evidence>
<sequence>MPQRPVDFSSLLQLFVPLTRPAIFYPLHFFRWRFVILYRPF</sequence>
<keyword evidence="2" id="KW-1185">Reference proteome</keyword>
<dbReference type="EMBL" id="BAFK01000003">
    <property type="protein sequence ID" value="GAB57799.1"/>
    <property type="molecule type" value="Genomic_DNA"/>
</dbReference>
<gene>
    <name evidence="1" type="ORF">RNAN_0768</name>
</gene>
<dbReference type="Proteomes" id="UP000004374">
    <property type="component" value="Unassembled WGS sequence"/>
</dbReference>
<reference evidence="1 2" key="1">
    <citation type="journal article" date="2012" name="J. Bacteriol.">
        <title>Genome Sequence of the Protease-Producing Bacterium Rheinheimera nanhaiensis E407-8T, Isolated from Deep-Sea Sediment of the South China Sea.</title>
        <authorList>
            <person name="Zhang X.-Y."/>
            <person name="Zhang Y.-J."/>
            <person name="Qin Q.-L."/>
            <person name="Xie B.-B."/>
            <person name="Chen X.-L."/>
            <person name="Zhou B.-C."/>
            <person name="Zhang Y.-Z."/>
        </authorList>
    </citation>
    <scope>NUCLEOTIDE SEQUENCE [LARGE SCALE GENOMIC DNA]</scope>
    <source>
        <strain evidence="1 2">E407-8</strain>
    </source>
</reference>
<accession>I1DUS1</accession>
<evidence type="ECO:0000313" key="1">
    <source>
        <dbReference type="EMBL" id="GAB57799.1"/>
    </source>
</evidence>
<name>I1DUS1_9GAMM</name>
<protein>
    <submittedName>
        <fullName evidence="1">Uncharacterized protein</fullName>
    </submittedName>
</protein>
<dbReference type="AlphaFoldDB" id="I1DUS1"/>
<dbReference type="STRING" id="562729.RNAN_0768"/>
<comment type="caution">
    <text evidence="1">The sequence shown here is derived from an EMBL/GenBank/DDBJ whole genome shotgun (WGS) entry which is preliminary data.</text>
</comment>
<proteinExistence type="predicted"/>
<organism evidence="1 2">
    <name type="scientific">Rheinheimera nanhaiensis E407-8</name>
    <dbReference type="NCBI Taxonomy" id="562729"/>
    <lineage>
        <taxon>Bacteria</taxon>
        <taxon>Pseudomonadati</taxon>
        <taxon>Pseudomonadota</taxon>
        <taxon>Gammaproteobacteria</taxon>
        <taxon>Chromatiales</taxon>
        <taxon>Chromatiaceae</taxon>
        <taxon>Rheinheimera</taxon>
    </lineage>
</organism>